<dbReference type="PANTHER" id="PTHR10996">
    <property type="entry name" value="2-HYDROXYACID DEHYDROGENASE-RELATED"/>
    <property type="match status" value="1"/>
</dbReference>
<gene>
    <name evidence="7" type="ORF">FB559_1485</name>
</gene>
<evidence type="ECO:0000256" key="4">
    <source>
        <dbReference type="RuleBase" id="RU003719"/>
    </source>
</evidence>
<organism evidence="7 8">
    <name type="scientific">Actinoallomurus bryophytorum</name>
    <dbReference type="NCBI Taxonomy" id="1490222"/>
    <lineage>
        <taxon>Bacteria</taxon>
        <taxon>Bacillati</taxon>
        <taxon>Actinomycetota</taxon>
        <taxon>Actinomycetes</taxon>
        <taxon>Streptosporangiales</taxon>
        <taxon>Thermomonosporaceae</taxon>
        <taxon>Actinoallomurus</taxon>
    </lineage>
</organism>
<evidence type="ECO:0000259" key="5">
    <source>
        <dbReference type="Pfam" id="PF00389"/>
    </source>
</evidence>
<dbReference type="InterPro" id="IPR050223">
    <property type="entry name" value="D-isomer_2-hydroxyacid_DH"/>
</dbReference>
<dbReference type="SUPFAM" id="SSF51735">
    <property type="entry name" value="NAD(P)-binding Rossmann-fold domains"/>
    <property type="match status" value="1"/>
</dbReference>
<dbReference type="GO" id="GO:0016618">
    <property type="term" value="F:hydroxypyruvate reductase [NAD(P)H] activity"/>
    <property type="evidence" value="ECO:0007669"/>
    <property type="project" value="TreeGrafter"/>
</dbReference>
<reference evidence="7 8" key="1">
    <citation type="submission" date="2019-06" db="EMBL/GenBank/DDBJ databases">
        <title>Sequencing the genomes of 1000 actinobacteria strains.</title>
        <authorList>
            <person name="Klenk H.-P."/>
        </authorList>
    </citation>
    <scope>NUCLEOTIDE SEQUENCE [LARGE SCALE GENOMIC DNA]</scope>
    <source>
        <strain evidence="7 8">DSM 102200</strain>
    </source>
</reference>
<dbReference type="OrthoDB" id="117809at2"/>
<dbReference type="InterPro" id="IPR006139">
    <property type="entry name" value="D-isomer_2_OHA_DH_cat_dom"/>
</dbReference>
<accession>A0A543CG49</accession>
<keyword evidence="2 4" id="KW-0560">Oxidoreductase</keyword>
<evidence type="ECO:0000313" key="8">
    <source>
        <dbReference type="Proteomes" id="UP000316096"/>
    </source>
</evidence>
<dbReference type="GO" id="GO:0030267">
    <property type="term" value="F:glyoxylate reductase (NADPH) activity"/>
    <property type="evidence" value="ECO:0007669"/>
    <property type="project" value="TreeGrafter"/>
</dbReference>
<dbReference type="GO" id="GO:0051287">
    <property type="term" value="F:NAD binding"/>
    <property type="evidence" value="ECO:0007669"/>
    <property type="project" value="InterPro"/>
</dbReference>
<dbReference type="AlphaFoldDB" id="A0A543CG49"/>
<feature type="domain" description="D-isomer specific 2-hydroxyacid dehydrogenase catalytic" evidence="5">
    <location>
        <begin position="29"/>
        <end position="317"/>
    </location>
</feature>
<evidence type="ECO:0000313" key="7">
    <source>
        <dbReference type="EMBL" id="TQL95970.1"/>
    </source>
</evidence>
<sequence length="326" mass="34324">MSGTPWRLLALLPLGEDMIRGVFGGLDAEVSMPAERDASGLHAALAEADLVIGDYTGALAIDAAAVAAAPDLAFVQMPSVGVDSCDLDALTAAGVPLANAAGANARSVAEWALAATLDLSRSITWADRRMRAGEWPQMETAAHGSDELGGRRVGVLGMGAIGTEVMRLFDAIGCRTAYWSRRRHPHGVFKELDELLTTSDVVVVCLPRTPETIGLLDTGRLALMPARSLLVSVARGGIAPDEAVLAALESGKLAGAALDVYEREPLPVDHPLRNHDDVLLSPHTAGATRQAQLNIITTVLDNVRAAIEGRPVRNVVNGIDPVVRHR</sequence>
<evidence type="ECO:0000259" key="6">
    <source>
        <dbReference type="Pfam" id="PF02826"/>
    </source>
</evidence>
<dbReference type="Proteomes" id="UP000316096">
    <property type="component" value="Unassembled WGS sequence"/>
</dbReference>
<name>A0A543CG49_9ACTN</name>
<dbReference type="EMBL" id="VFOZ01000001">
    <property type="protein sequence ID" value="TQL95970.1"/>
    <property type="molecule type" value="Genomic_DNA"/>
</dbReference>
<keyword evidence="8" id="KW-1185">Reference proteome</keyword>
<feature type="domain" description="D-isomer specific 2-hydroxyacid dehydrogenase NAD-binding" evidence="6">
    <location>
        <begin position="114"/>
        <end position="285"/>
    </location>
</feature>
<evidence type="ECO:0000256" key="3">
    <source>
        <dbReference type="ARBA" id="ARBA00023027"/>
    </source>
</evidence>
<dbReference type="RefSeq" id="WP_141954624.1">
    <property type="nucleotide sequence ID" value="NZ_VFOZ01000001.1"/>
</dbReference>
<protein>
    <submittedName>
        <fullName evidence="7">D-3-phosphoglycerate dehydrogenase</fullName>
    </submittedName>
</protein>
<keyword evidence="3" id="KW-0520">NAD</keyword>
<proteinExistence type="inferred from homology"/>
<dbReference type="InterPro" id="IPR006140">
    <property type="entry name" value="D-isomer_DH_NAD-bd"/>
</dbReference>
<dbReference type="Pfam" id="PF02826">
    <property type="entry name" value="2-Hacid_dh_C"/>
    <property type="match status" value="1"/>
</dbReference>
<comment type="similarity">
    <text evidence="1 4">Belongs to the D-isomer specific 2-hydroxyacid dehydrogenase family.</text>
</comment>
<dbReference type="GO" id="GO:0005829">
    <property type="term" value="C:cytosol"/>
    <property type="evidence" value="ECO:0007669"/>
    <property type="project" value="TreeGrafter"/>
</dbReference>
<dbReference type="SUPFAM" id="SSF52283">
    <property type="entry name" value="Formate/glycerate dehydrogenase catalytic domain-like"/>
    <property type="match status" value="1"/>
</dbReference>
<dbReference type="InterPro" id="IPR036291">
    <property type="entry name" value="NAD(P)-bd_dom_sf"/>
</dbReference>
<dbReference type="Gene3D" id="3.40.50.720">
    <property type="entry name" value="NAD(P)-binding Rossmann-like Domain"/>
    <property type="match status" value="2"/>
</dbReference>
<dbReference type="PANTHER" id="PTHR10996:SF178">
    <property type="entry name" value="2-HYDROXYACID DEHYDROGENASE YGL185C-RELATED"/>
    <property type="match status" value="1"/>
</dbReference>
<evidence type="ECO:0000256" key="2">
    <source>
        <dbReference type="ARBA" id="ARBA00023002"/>
    </source>
</evidence>
<evidence type="ECO:0000256" key="1">
    <source>
        <dbReference type="ARBA" id="ARBA00005854"/>
    </source>
</evidence>
<dbReference type="Pfam" id="PF00389">
    <property type="entry name" value="2-Hacid_dh"/>
    <property type="match status" value="1"/>
</dbReference>
<comment type="caution">
    <text evidence="7">The sequence shown here is derived from an EMBL/GenBank/DDBJ whole genome shotgun (WGS) entry which is preliminary data.</text>
</comment>